<dbReference type="InterPro" id="IPR011257">
    <property type="entry name" value="DNA_glycosylase"/>
</dbReference>
<dbReference type="Proteomes" id="UP000318437">
    <property type="component" value="Unassembled WGS sequence"/>
</dbReference>
<proteinExistence type="predicted"/>
<protein>
    <submittedName>
        <fullName evidence="2">Uncharacterized protein</fullName>
    </submittedName>
</protein>
<dbReference type="SUPFAM" id="SSF48150">
    <property type="entry name" value="DNA-glycosylase"/>
    <property type="match status" value="1"/>
</dbReference>
<reference evidence="2 3" key="1">
    <citation type="submission" date="2019-02" db="EMBL/GenBank/DDBJ databases">
        <title>Deep-cultivation of Planctomycetes and their phenomic and genomic characterization uncovers novel biology.</title>
        <authorList>
            <person name="Wiegand S."/>
            <person name="Jogler M."/>
            <person name="Boedeker C."/>
            <person name="Pinto D."/>
            <person name="Vollmers J."/>
            <person name="Rivas-Marin E."/>
            <person name="Kohn T."/>
            <person name="Peeters S.H."/>
            <person name="Heuer A."/>
            <person name="Rast P."/>
            <person name="Oberbeckmann S."/>
            <person name="Bunk B."/>
            <person name="Jeske O."/>
            <person name="Meyerdierks A."/>
            <person name="Storesund J.E."/>
            <person name="Kallscheuer N."/>
            <person name="Luecker S."/>
            <person name="Lage O.M."/>
            <person name="Pohl T."/>
            <person name="Merkel B.J."/>
            <person name="Hornburger P."/>
            <person name="Mueller R.-W."/>
            <person name="Bruemmer F."/>
            <person name="Labrenz M."/>
            <person name="Spormann A.M."/>
            <person name="Op Den Camp H."/>
            <person name="Overmann J."/>
            <person name="Amann R."/>
            <person name="Jetten M.S.M."/>
            <person name="Mascher T."/>
            <person name="Medema M.H."/>
            <person name="Devos D.P."/>
            <person name="Kaster A.-K."/>
            <person name="Ovreas L."/>
            <person name="Rohde M."/>
            <person name="Galperin M.Y."/>
            <person name="Jogler C."/>
        </authorList>
    </citation>
    <scope>NUCLEOTIDE SEQUENCE [LARGE SCALE GENOMIC DNA]</scope>
    <source>
        <strain evidence="2 3">Pla144</strain>
    </source>
</reference>
<dbReference type="Gene3D" id="1.10.340.30">
    <property type="entry name" value="Hypothetical protein, domain 2"/>
    <property type="match status" value="1"/>
</dbReference>
<evidence type="ECO:0000313" key="3">
    <source>
        <dbReference type="Proteomes" id="UP000318437"/>
    </source>
</evidence>
<dbReference type="GO" id="GO:0006281">
    <property type="term" value="P:DNA repair"/>
    <property type="evidence" value="ECO:0007669"/>
    <property type="project" value="InterPro"/>
</dbReference>
<accession>A0A5C6CEP5</accession>
<dbReference type="InterPro" id="IPR023170">
    <property type="entry name" value="HhH_base_excis_C"/>
</dbReference>
<name>A0A5C6CEP5_9BACT</name>
<feature type="compositionally biased region" description="Basic residues" evidence="1">
    <location>
        <begin position="265"/>
        <end position="304"/>
    </location>
</feature>
<feature type="compositionally biased region" description="Basic and acidic residues" evidence="1">
    <location>
        <begin position="222"/>
        <end position="239"/>
    </location>
</feature>
<dbReference type="OrthoDB" id="268440at2"/>
<keyword evidence="3" id="KW-1185">Reference proteome</keyword>
<organism evidence="2 3">
    <name type="scientific">Bythopirellula polymerisocia</name>
    <dbReference type="NCBI Taxonomy" id="2528003"/>
    <lineage>
        <taxon>Bacteria</taxon>
        <taxon>Pseudomonadati</taxon>
        <taxon>Planctomycetota</taxon>
        <taxon>Planctomycetia</taxon>
        <taxon>Pirellulales</taxon>
        <taxon>Lacipirellulaceae</taxon>
        <taxon>Bythopirellula</taxon>
    </lineage>
</organism>
<dbReference type="AlphaFoldDB" id="A0A5C6CEP5"/>
<dbReference type="Gene3D" id="1.10.1670.10">
    <property type="entry name" value="Helix-hairpin-Helix base-excision DNA repair enzymes (C-terminal)"/>
    <property type="match status" value="1"/>
</dbReference>
<comment type="caution">
    <text evidence="2">The sequence shown here is derived from an EMBL/GenBank/DDBJ whole genome shotgun (WGS) entry which is preliminary data.</text>
</comment>
<dbReference type="RefSeq" id="WP_146452700.1">
    <property type="nucleotide sequence ID" value="NZ_SJPS01000008.1"/>
</dbReference>
<gene>
    <name evidence="2" type="ORF">Pla144_44510</name>
</gene>
<evidence type="ECO:0000313" key="2">
    <source>
        <dbReference type="EMBL" id="TWU21984.1"/>
    </source>
</evidence>
<sequence length="304" mass="33799">MASNNRAAQINKVLKVVKKHYKPSEPTGERTVLEHLVFACCLENSLHEDAEKVFDSLKNDYFDWNEVRVSSVRELSEHVKALNDSEEAATRLKRVLQSVFETLYSFDLEPLKKQNIGQSIKQFQKFHGTTPFSISYVTQHGLGGHSIPINQGLLEAMHVVGVISDAEAAKGSVPGLERAIPKTKATEVSTQLHQLGVELHRSPYGPTIRKILLEIDPSCKDRLPKRQSKKADSPTKETSTEAVAPSSTEKKKKSTKAQSTEPVKKKVAKKKSTGKKALPKKKTKTAGRVAKKTSNKKLTKKKPR</sequence>
<dbReference type="GO" id="GO:0003824">
    <property type="term" value="F:catalytic activity"/>
    <property type="evidence" value="ECO:0007669"/>
    <property type="project" value="InterPro"/>
</dbReference>
<feature type="region of interest" description="Disordered" evidence="1">
    <location>
        <begin position="222"/>
        <end position="304"/>
    </location>
</feature>
<dbReference type="EMBL" id="SJPS01000008">
    <property type="protein sequence ID" value="TWU21984.1"/>
    <property type="molecule type" value="Genomic_DNA"/>
</dbReference>
<evidence type="ECO:0000256" key="1">
    <source>
        <dbReference type="SAM" id="MobiDB-lite"/>
    </source>
</evidence>